<gene>
    <name evidence="1" type="ORF">PAXRUDRAFT_835176</name>
</gene>
<dbReference type="InParanoid" id="A0A0D0D074"/>
<keyword evidence="2" id="KW-1185">Reference proteome</keyword>
<name>A0A0D0D074_9AGAM</name>
<dbReference type="EMBL" id="KN827232">
    <property type="protein sequence ID" value="KIK76916.1"/>
    <property type="molecule type" value="Genomic_DNA"/>
</dbReference>
<evidence type="ECO:0000313" key="1">
    <source>
        <dbReference type="EMBL" id="KIK76916.1"/>
    </source>
</evidence>
<reference evidence="2" key="2">
    <citation type="submission" date="2015-01" db="EMBL/GenBank/DDBJ databases">
        <title>Evolutionary Origins and Diversification of the Mycorrhizal Mutualists.</title>
        <authorList>
            <consortium name="DOE Joint Genome Institute"/>
            <consortium name="Mycorrhizal Genomics Consortium"/>
            <person name="Kohler A."/>
            <person name="Kuo A."/>
            <person name="Nagy L.G."/>
            <person name="Floudas D."/>
            <person name="Copeland A."/>
            <person name="Barry K.W."/>
            <person name="Cichocki N."/>
            <person name="Veneault-Fourrey C."/>
            <person name="LaButti K."/>
            <person name="Lindquist E.A."/>
            <person name="Lipzen A."/>
            <person name="Lundell T."/>
            <person name="Morin E."/>
            <person name="Murat C."/>
            <person name="Riley R."/>
            <person name="Ohm R."/>
            <person name="Sun H."/>
            <person name="Tunlid A."/>
            <person name="Henrissat B."/>
            <person name="Grigoriev I.V."/>
            <person name="Hibbett D.S."/>
            <person name="Martin F."/>
        </authorList>
    </citation>
    <scope>NUCLEOTIDE SEQUENCE [LARGE SCALE GENOMIC DNA]</scope>
    <source>
        <strain evidence="2">Ve08.2h10</strain>
    </source>
</reference>
<evidence type="ECO:0000313" key="2">
    <source>
        <dbReference type="Proteomes" id="UP000054538"/>
    </source>
</evidence>
<accession>A0A0D0D074</accession>
<dbReference type="AlphaFoldDB" id="A0A0D0D074"/>
<protein>
    <submittedName>
        <fullName evidence="1">Uncharacterized protein</fullName>
    </submittedName>
</protein>
<proteinExistence type="predicted"/>
<reference evidence="1 2" key="1">
    <citation type="submission" date="2014-04" db="EMBL/GenBank/DDBJ databases">
        <authorList>
            <consortium name="DOE Joint Genome Institute"/>
            <person name="Kuo A."/>
            <person name="Kohler A."/>
            <person name="Jargeat P."/>
            <person name="Nagy L.G."/>
            <person name="Floudas D."/>
            <person name="Copeland A."/>
            <person name="Barry K.W."/>
            <person name="Cichocki N."/>
            <person name="Veneault-Fourrey C."/>
            <person name="LaButti K."/>
            <person name="Lindquist E.A."/>
            <person name="Lipzen A."/>
            <person name="Lundell T."/>
            <person name="Morin E."/>
            <person name="Murat C."/>
            <person name="Sun H."/>
            <person name="Tunlid A."/>
            <person name="Henrissat B."/>
            <person name="Grigoriev I.V."/>
            <person name="Hibbett D.S."/>
            <person name="Martin F."/>
            <person name="Nordberg H.P."/>
            <person name="Cantor M.N."/>
            <person name="Hua S.X."/>
        </authorList>
    </citation>
    <scope>NUCLEOTIDE SEQUENCE [LARGE SCALE GENOMIC DNA]</scope>
    <source>
        <strain evidence="1 2">Ve08.2h10</strain>
    </source>
</reference>
<organism evidence="1 2">
    <name type="scientific">Paxillus rubicundulus Ve08.2h10</name>
    <dbReference type="NCBI Taxonomy" id="930991"/>
    <lineage>
        <taxon>Eukaryota</taxon>
        <taxon>Fungi</taxon>
        <taxon>Dikarya</taxon>
        <taxon>Basidiomycota</taxon>
        <taxon>Agaricomycotina</taxon>
        <taxon>Agaricomycetes</taxon>
        <taxon>Agaricomycetidae</taxon>
        <taxon>Boletales</taxon>
        <taxon>Paxilineae</taxon>
        <taxon>Paxillaceae</taxon>
        <taxon>Paxillus</taxon>
    </lineage>
</organism>
<sequence length="95" mass="10811">MHTTRQRGRKREDDQGSPILVRTSATKFPIRSTSTRCILILAVPPRLMFSRGRRYSVFIDDAPPLWTTTQIRLSDTMDLPPIAMLTQTCCSCTLI</sequence>
<dbReference type="HOGENOM" id="CLU_2373411_0_0_1"/>
<dbReference type="Proteomes" id="UP000054538">
    <property type="component" value="Unassembled WGS sequence"/>
</dbReference>